<evidence type="ECO:0000313" key="1">
    <source>
        <dbReference type="EMBL" id="PZG12734.1"/>
    </source>
</evidence>
<dbReference type="AlphaFoldDB" id="A0A2W2FAZ0"/>
<sequence>MSADLIDKIVRLADDGDGDARTFQAKVEGAQSAGLAPASVKTMQEIERGLLDLAVQFELIDAISQRELNRLREDRHLCAHPSLRSLGEAYDPRPETARAHLAIALDALLTQPPSQGRRVLEEFKQHLCDPLFAASPTHITATFLHRTRRVARRKIVDLAVKHAIRELPPDLGASVDPITLADRMAQCVHAFADADRDLIREILPKSLDHLATLPGDQVLRAVARLGDLDVFWEQISDPIAERLDGLVDGLAPTGHEALPDAHAEVLAMARVDLARQRLPRLQGAVDRLGTDNRATVMARKPHQYFVRHVPQLLAEAGGWRQAEHVTRLAVIPYGPLLDTELLDQTLTNWAANKQCRTAGDMLQHAVDLHRATTHLGAAGEAEWRRFLNTVRTLEDAESYYRYVELEAAMA</sequence>
<organism evidence="1 2">
    <name type="scientific">Micromonospora craterilacus</name>
    <dbReference type="NCBI Taxonomy" id="1655439"/>
    <lineage>
        <taxon>Bacteria</taxon>
        <taxon>Bacillati</taxon>
        <taxon>Actinomycetota</taxon>
        <taxon>Actinomycetes</taxon>
        <taxon>Micromonosporales</taxon>
        <taxon>Micromonosporaceae</taxon>
        <taxon>Micromonospora</taxon>
    </lineage>
</organism>
<dbReference type="EMBL" id="POTY01000199">
    <property type="protein sequence ID" value="PZG12734.1"/>
    <property type="molecule type" value="Genomic_DNA"/>
</dbReference>
<reference evidence="1 2" key="1">
    <citation type="submission" date="2018-01" db="EMBL/GenBank/DDBJ databases">
        <title>Draft genome sequence of Jishengella sp. NA12.</title>
        <authorList>
            <person name="Sahin N."/>
            <person name="Ay H."/>
            <person name="Saygin H."/>
        </authorList>
    </citation>
    <scope>NUCLEOTIDE SEQUENCE [LARGE SCALE GENOMIC DNA]</scope>
    <source>
        <strain evidence="1 2">NA12</strain>
    </source>
</reference>
<protein>
    <submittedName>
        <fullName evidence="1">Uncharacterized protein</fullName>
    </submittedName>
</protein>
<accession>A0A2W2FAZ0</accession>
<evidence type="ECO:0000313" key="2">
    <source>
        <dbReference type="Proteomes" id="UP000248924"/>
    </source>
</evidence>
<name>A0A2W2FAZ0_9ACTN</name>
<keyword evidence="2" id="KW-1185">Reference proteome</keyword>
<comment type="caution">
    <text evidence="1">The sequence shown here is derived from an EMBL/GenBank/DDBJ whole genome shotgun (WGS) entry which is preliminary data.</text>
</comment>
<gene>
    <name evidence="1" type="ORF">C1I95_25220</name>
</gene>
<proteinExistence type="predicted"/>
<dbReference type="Proteomes" id="UP000248924">
    <property type="component" value="Unassembled WGS sequence"/>
</dbReference>